<reference evidence="1" key="1">
    <citation type="submission" date="2016-10" db="EMBL/GenBank/DDBJ databases">
        <authorList>
            <person name="Benchimol M."/>
            <person name="Almeida L.G."/>
            <person name="Vasconcelos A.T."/>
            <person name="Perreira-Neves A."/>
            <person name="Rosa I.A."/>
            <person name="Tasca T."/>
            <person name="Bogo M.R."/>
            <person name="de Souza W."/>
        </authorList>
    </citation>
    <scope>NUCLEOTIDE SEQUENCE [LARGE SCALE GENOMIC DNA]</scope>
    <source>
        <strain evidence="1">K</strain>
    </source>
</reference>
<dbReference type="AlphaFoldDB" id="A0A1J4J841"/>
<dbReference type="Proteomes" id="UP000179807">
    <property type="component" value="Unassembled WGS sequence"/>
</dbReference>
<dbReference type="VEuPathDB" id="TrichDB:TRFO_38610"/>
<accession>A0A1J4J841</accession>
<evidence type="ECO:0000313" key="2">
    <source>
        <dbReference type="Proteomes" id="UP000179807"/>
    </source>
</evidence>
<organism evidence="1 2">
    <name type="scientific">Tritrichomonas foetus</name>
    <dbReference type="NCBI Taxonomy" id="1144522"/>
    <lineage>
        <taxon>Eukaryota</taxon>
        <taxon>Metamonada</taxon>
        <taxon>Parabasalia</taxon>
        <taxon>Tritrichomonadida</taxon>
        <taxon>Tritrichomonadidae</taxon>
        <taxon>Tritrichomonas</taxon>
    </lineage>
</organism>
<dbReference type="RefSeq" id="XP_068348433.1">
    <property type="nucleotide sequence ID" value="XM_068512151.1"/>
</dbReference>
<sequence length="368" mass="44299">MSILVCFPFFLFIYFYLFISYPSKYPVSMNVRLKHALTFPSIADKAKYYFNLFDKKERNKFPKICLLFRTYLGHLSFLPFMMKSVDILWPEFIGEKVIVLDDSEIWASTFFNDWIVKSEYPDNPKLVNDSFVFKQWGNFYPEKYCSKDSEYVAFLDSDAIFSMKVSHRLLFNRSKANVIISRDYQPQLFPLDKKILNKNVTYNGMINFPFLIKIKDVINCRTYIEGLHHKKISDVLLADRPKWFSQFCIMTTYIFYYANNEYNFVFAEDSYFPIMRTAVHLRYCVQFGYPKKFDINFLSLIVKLIHDAICLALPNDYFNCSLFIKNREFIWIYDTLKWSHINEHYMMTKENEYYNYLHHEILEVSKEL</sequence>
<keyword evidence="2" id="KW-1185">Reference proteome</keyword>
<evidence type="ECO:0000313" key="1">
    <source>
        <dbReference type="EMBL" id="OHS95296.1"/>
    </source>
</evidence>
<dbReference type="EMBL" id="MLAK01001257">
    <property type="protein sequence ID" value="OHS95296.1"/>
    <property type="molecule type" value="Genomic_DNA"/>
</dbReference>
<dbReference type="OrthoDB" id="410790at2759"/>
<comment type="caution">
    <text evidence="1">The sequence shown here is derived from an EMBL/GenBank/DDBJ whole genome shotgun (WGS) entry which is preliminary data.</text>
</comment>
<gene>
    <name evidence="1" type="ORF">TRFO_38610</name>
</gene>
<dbReference type="GeneID" id="94846855"/>
<name>A0A1J4J841_9EUKA</name>
<protein>
    <submittedName>
        <fullName evidence="1">Uncharacterized protein</fullName>
    </submittedName>
</protein>
<proteinExistence type="predicted"/>